<dbReference type="Pfam" id="PF13204">
    <property type="entry name" value="Apiosidase"/>
    <property type="match status" value="1"/>
</dbReference>
<dbReference type="PANTHER" id="PTHR37836:SF2">
    <property type="entry name" value="DUF4038 DOMAIN-CONTAINING PROTEIN"/>
    <property type="match status" value="1"/>
</dbReference>
<name>A0A316EC65_9BACT</name>
<dbReference type="PANTHER" id="PTHR37836">
    <property type="entry name" value="LMO1036 PROTEIN"/>
    <property type="match status" value="1"/>
</dbReference>
<protein>
    <submittedName>
        <fullName evidence="5">Uncharacterized protein DUF4038</fullName>
    </submittedName>
</protein>
<gene>
    <name evidence="5" type="ORF">LV89_01427</name>
</gene>
<dbReference type="SUPFAM" id="SSF51445">
    <property type="entry name" value="(Trans)glycosidases"/>
    <property type="match status" value="1"/>
</dbReference>
<dbReference type="InterPro" id="IPR025277">
    <property type="entry name" value="Apiosidase-like_cat_dom"/>
</dbReference>
<organism evidence="5 6">
    <name type="scientific">Arcicella aurantiaca</name>
    <dbReference type="NCBI Taxonomy" id="591202"/>
    <lineage>
        <taxon>Bacteria</taxon>
        <taxon>Pseudomonadati</taxon>
        <taxon>Bacteroidota</taxon>
        <taxon>Cytophagia</taxon>
        <taxon>Cytophagales</taxon>
        <taxon>Flectobacillaceae</taxon>
        <taxon>Arcicella</taxon>
    </lineage>
</organism>
<dbReference type="InterPro" id="IPR013783">
    <property type="entry name" value="Ig-like_fold"/>
</dbReference>
<reference evidence="5 6" key="1">
    <citation type="submission" date="2018-05" db="EMBL/GenBank/DDBJ databases">
        <title>Genomic Encyclopedia of Archaeal and Bacterial Type Strains, Phase II (KMG-II): from individual species to whole genera.</title>
        <authorList>
            <person name="Goeker M."/>
        </authorList>
    </citation>
    <scope>NUCLEOTIDE SEQUENCE [LARGE SCALE GENOMIC DNA]</scope>
    <source>
        <strain evidence="5 6">DSM 22214</strain>
    </source>
</reference>
<feature type="signal peptide" evidence="1">
    <location>
        <begin position="1"/>
        <end position="23"/>
    </location>
</feature>
<proteinExistence type="predicted"/>
<evidence type="ECO:0000259" key="3">
    <source>
        <dbReference type="Pfam" id="PF16586"/>
    </source>
</evidence>
<feature type="domain" description="DUF5060" evidence="3">
    <location>
        <begin position="26"/>
        <end position="93"/>
    </location>
</feature>
<dbReference type="Gene3D" id="3.20.20.80">
    <property type="entry name" value="Glycosidases"/>
    <property type="match status" value="1"/>
</dbReference>
<sequence>MKKYKFSLWILLILNFINFFSHAQSKVQQWDRFEVKLEYKSQKNNFSEVNISAIFTGKDTTISVQGFYDGNNTFVIRFMPNKMGIWKYNTQSNVSELNNKKGEFECVKAEGSNHGMVKVSEIYNFKYADGKQYFPLGTTAYAWTHMANDVQELTLKTLKNTGFNKIRMGVFPKNYDLVKEEPTLYPYQIKSTKKDSLGKEIKVWDFTQFNPAFFQHLEKRIDELKDLGIEADLIIFHPYDKGRWGFDEMSMEANLQYIKYLTARLSSFRNVWWSMANEYDYVKSKTDADWITLTKAVVKNDPYRHLCSIHGSTGRYFDYWRPEFTHVSIQDEAPVMNYGAAPIVRNIYNKPTIFDEVGYEGNLKHRWGRYSGEEMNHLIWMGLIGGTYVTHGESYMFKDLRDTIFWGKGGEFKGTSWKRIAFIRNILEKANAPIEQADLSRDSKIATTGKGVYFIYFGKDMNETWLFNLPSKNANFEKVKKGNRYKVEIIDTWDMTIKEVPSIFEVGEVNDYRLYDKDLKQVRLPLKPYIALRITKII</sequence>
<keyword evidence="6" id="KW-1185">Reference proteome</keyword>
<dbReference type="OrthoDB" id="59486at2"/>
<dbReference type="InterPro" id="IPR041239">
    <property type="entry name" value="DUF5605"/>
</dbReference>
<dbReference type="EMBL" id="QGGO01000006">
    <property type="protein sequence ID" value="PWK27536.1"/>
    <property type="molecule type" value="Genomic_DNA"/>
</dbReference>
<dbReference type="Proteomes" id="UP000245489">
    <property type="component" value="Unassembled WGS sequence"/>
</dbReference>
<dbReference type="InterPro" id="IPR017853">
    <property type="entry name" value="GH"/>
</dbReference>
<feature type="domain" description="DUF5605" evidence="4">
    <location>
        <begin position="444"/>
        <end position="535"/>
    </location>
</feature>
<evidence type="ECO:0000259" key="2">
    <source>
        <dbReference type="Pfam" id="PF13204"/>
    </source>
</evidence>
<dbReference type="Pfam" id="PF16586">
    <property type="entry name" value="DUF5060"/>
    <property type="match status" value="1"/>
</dbReference>
<feature type="domain" description="Apiosidase-like catalytic" evidence="2">
    <location>
        <begin position="124"/>
        <end position="398"/>
    </location>
</feature>
<comment type="caution">
    <text evidence="5">The sequence shown here is derived from an EMBL/GenBank/DDBJ whole genome shotgun (WGS) entry which is preliminary data.</text>
</comment>
<evidence type="ECO:0000259" key="4">
    <source>
        <dbReference type="Pfam" id="PF18310"/>
    </source>
</evidence>
<keyword evidence="1" id="KW-0732">Signal</keyword>
<evidence type="ECO:0000256" key="1">
    <source>
        <dbReference type="SAM" id="SignalP"/>
    </source>
</evidence>
<dbReference type="Pfam" id="PF18310">
    <property type="entry name" value="DUF5605"/>
    <property type="match status" value="1"/>
</dbReference>
<dbReference type="Gene3D" id="2.60.40.3950">
    <property type="match status" value="1"/>
</dbReference>
<evidence type="ECO:0000313" key="5">
    <source>
        <dbReference type="EMBL" id="PWK27536.1"/>
    </source>
</evidence>
<dbReference type="RefSeq" id="WP_109742193.1">
    <property type="nucleotide sequence ID" value="NZ_QGGO01000006.1"/>
</dbReference>
<evidence type="ECO:0000313" key="6">
    <source>
        <dbReference type="Proteomes" id="UP000245489"/>
    </source>
</evidence>
<dbReference type="Gene3D" id="2.60.40.10">
    <property type="entry name" value="Immunoglobulins"/>
    <property type="match status" value="1"/>
</dbReference>
<accession>A0A316EC65</accession>
<dbReference type="InterPro" id="IPR032260">
    <property type="entry name" value="DUF5060"/>
</dbReference>
<dbReference type="AlphaFoldDB" id="A0A316EC65"/>
<feature type="chain" id="PRO_5016377217" evidence="1">
    <location>
        <begin position="24"/>
        <end position="538"/>
    </location>
</feature>